<dbReference type="EMBL" id="JBBUTG010000026">
    <property type="protein sequence ID" value="MEK8034210.1"/>
    <property type="molecule type" value="Genomic_DNA"/>
</dbReference>
<comment type="caution">
    <text evidence="1">The sequence shown here is derived from an EMBL/GenBank/DDBJ whole genome shotgun (WGS) entry which is preliminary data.</text>
</comment>
<proteinExistence type="predicted"/>
<gene>
    <name evidence="1" type="ORF">AACH06_25570</name>
</gene>
<evidence type="ECO:0000313" key="1">
    <source>
        <dbReference type="EMBL" id="MEK8034210.1"/>
    </source>
</evidence>
<dbReference type="SUPFAM" id="SSF140990">
    <property type="entry name" value="FtsH protease domain-like"/>
    <property type="match status" value="1"/>
</dbReference>
<organism evidence="1 2">
    <name type="scientific">Ideonella lacteola</name>
    <dbReference type="NCBI Taxonomy" id="2984193"/>
    <lineage>
        <taxon>Bacteria</taxon>
        <taxon>Pseudomonadati</taxon>
        <taxon>Pseudomonadota</taxon>
        <taxon>Betaproteobacteria</taxon>
        <taxon>Burkholderiales</taxon>
        <taxon>Sphaerotilaceae</taxon>
        <taxon>Ideonella</taxon>
    </lineage>
</organism>
<name>A0ABU9BW58_9BURK</name>
<reference evidence="1 2" key="1">
    <citation type="submission" date="2024-04" db="EMBL/GenBank/DDBJ databases">
        <title>Novel species of the genus Ideonella isolated from streams.</title>
        <authorList>
            <person name="Lu H."/>
        </authorList>
    </citation>
    <scope>NUCLEOTIDE SEQUENCE [LARGE SCALE GENOMIC DNA]</scope>
    <source>
        <strain evidence="1 2">DXS29W</strain>
    </source>
</reference>
<evidence type="ECO:0008006" key="3">
    <source>
        <dbReference type="Google" id="ProtNLM"/>
    </source>
</evidence>
<dbReference type="InterPro" id="IPR037219">
    <property type="entry name" value="Peptidase_M41-like"/>
</dbReference>
<accession>A0ABU9BW58</accession>
<sequence>MNVEAQYNSLPMSVVACHEAGHAAVAHHLGGQVHLLIFGRNRSGRAFARVSYSVSDLHRYKLVLSAGMLAVFLNDQALLGGDASWGALWRWVNTETGYVRAISGASDWIEILRCSNERPAQGITEFLDRAVRPYFDETVAALRDCESQASRLRQLILSRRHGLGPRSLKRFFAGESAAWDDWLDWPRVRVATALQAMRG</sequence>
<dbReference type="Proteomes" id="UP001371218">
    <property type="component" value="Unassembled WGS sequence"/>
</dbReference>
<dbReference type="RefSeq" id="WP_341428638.1">
    <property type="nucleotide sequence ID" value="NZ_JBBUTG010000026.1"/>
</dbReference>
<evidence type="ECO:0000313" key="2">
    <source>
        <dbReference type="Proteomes" id="UP001371218"/>
    </source>
</evidence>
<protein>
    <recommendedName>
        <fullName evidence="3">Peptidase M41 domain-containing protein</fullName>
    </recommendedName>
</protein>
<keyword evidence="2" id="KW-1185">Reference proteome</keyword>